<feature type="region of interest" description="Disordered" evidence="10">
    <location>
        <begin position="658"/>
        <end position="678"/>
    </location>
</feature>
<dbReference type="InterPro" id="IPR023415">
    <property type="entry name" value="LDLR_class-A_CS"/>
</dbReference>
<sequence length="678" mass="74485">MPKERTEDKRAMAKMCDWMYVTDPRFMGRNGPTTVRLDIMQQDKQRTSCQQIPLLKVRVDKAGFTSEADLKPPLPGGHPHHEPGSPRSAVACSSSSAKLKKRPLCRFWKLRFPSSSSSRSRLVALLVGIATLVLVAVVASLVYTLYTRSKVDVRKEEIRQDPEAGSWAVEVTFRVTNRNYSPDLVDHSSRVFKSLASEVARALDELFYLGPLSQDYNMTQVIEFSASDSSSIGVNCRIVLNQPLSNAAHHVGLAFIQVLEQGHGILPAGNLRVDIRSLHFTNVKPGAVPPPVMVTHGPSYFDAAWSPWSPWSDCTGHDGQCNPNRLRSRRRECRSHYGRGSLLPDNLACLEQGGKEVEFKSCLCPTRAPPPTTTTDAATSEDGDDDGDEGDSETENATAAPPSTTREKATADTASQPSMPDDWRPCHQCQPGEICFMNGEETKPHCVMPKDPNDPRGCGGWCSGPNELCQKLDNNTVHCVDDSECLHDEWRCKNGLCIPEQRRCDGHFNCYDMTDEYNCECGSDGFHCSNNTSCLPLDRRCNGFVDCWDGSDEANCTALCPASQHTCNSGQCIPMDNFCDSYRDCDDGSDEPPGCDSPCLAHQRQCQNGRCVPGTVWCDGFDSCGDGSDEANCGSAAPSRDRSSVVPALPPGHLLGRLLSNKHRKAVHPQTPVARSRR</sequence>
<feature type="disulfide bond" evidence="9">
    <location>
        <begin position="541"/>
        <end position="556"/>
    </location>
</feature>
<feature type="disulfide bond" evidence="9">
    <location>
        <begin position="560"/>
        <end position="572"/>
    </location>
</feature>
<feature type="disulfide bond" evidence="9">
    <location>
        <begin position="618"/>
        <end position="633"/>
    </location>
</feature>
<dbReference type="PROSITE" id="PS50024">
    <property type="entry name" value="SEA"/>
    <property type="match status" value="1"/>
</dbReference>
<evidence type="ECO:0000256" key="1">
    <source>
        <dbReference type="ARBA" id="ARBA00004167"/>
    </source>
</evidence>
<feature type="region of interest" description="Disordered" evidence="10">
    <location>
        <begin position="66"/>
        <end position="93"/>
    </location>
</feature>
<dbReference type="SMART" id="SM00192">
    <property type="entry name" value="LDLa"/>
    <property type="match status" value="4"/>
</dbReference>
<dbReference type="PANTHER" id="PTHR24270:SF61">
    <property type="entry name" value="EGF-LIKE DOMAIN-CONTAINING PROTEIN"/>
    <property type="match status" value="1"/>
</dbReference>
<accession>A0A131YWU6</accession>
<dbReference type="GO" id="GO:0005886">
    <property type="term" value="C:plasma membrane"/>
    <property type="evidence" value="ECO:0007669"/>
    <property type="project" value="TreeGrafter"/>
</dbReference>
<evidence type="ECO:0000256" key="6">
    <source>
        <dbReference type="ARBA" id="ARBA00022989"/>
    </source>
</evidence>
<reference evidence="13" key="1">
    <citation type="journal article" date="2016" name="Ticks Tick Borne Dis.">
        <title>De novo assembly and annotation of the salivary gland transcriptome of Rhipicephalus appendiculatus male and female ticks during blood feeding.</title>
        <authorList>
            <person name="de Castro M.H."/>
            <person name="de Klerk D."/>
            <person name="Pienaar R."/>
            <person name="Latif A.A."/>
            <person name="Rees D.J."/>
            <person name="Mans B.J."/>
        </authorList>
    </citation>
    <scope>NUCLEOTIDE SEQUENCE</scope>
    <source>
        <tissue evidence="13">Salivary glands</tissue>
    </source>
</reference>
<organism evidence="13">
    <name type="scientific">Rhipicephalus appendiculatus</name>
    <name type="common">Brown ear tick</name>
    <dbReference type="NCBI Taxonomy" id="34631"/>
    <lineage>
        <taxon>Eukaryota</taxon>
        <taxon>Metazoa</taxon>
        <taxon>Ecdysozoa</taxon>
        <taxon>Arthropoda</taxon>
        <taxon>Chelicerata</taxon>
        <taxon>Arachnida</taxon>
        <taxon>Acari</taxon>
        <taxon>Parasitiformes</taxon>
        <taxon>Ixodida</taxon>
        <taxon>Ixodoidea</taxon>
        <taxon>Ixodidae</taxon>
        <taxon>Rhipicephalinae</taxon>
        <taxon>Rhipicephalus</taxon>
        <taxon>Rhipicephalus</taxon>
    </lineage>
</organism>
<dbReference type="GO" id="GO:0016192">
    <property type="term" value="P:vesicle-mediated transport"/>
    <property type="evidence" value="ECO:0007669"/>
    <property type="project" value="UniProtKB-ARBA"/>
</dbReference>
<dbReference type="Pfam" id="PF01390">
    <property type="entry name" value="SEA"/>
    <property type="match status" value="1"/>
</dbReference>
<dbReference type="InterPro" id="IPR002172">
    <property type="entry name" value="LDrepeatLR_classA_rpt"/>
</dbReference>
<evidence type="ECO:0000256" key="8">
    <source>
        <dbReference type="ARBA" id="ARBA00023157"/>
    </source>
</evidence>
<dbReference type="EMBL" id="GEDV01005582">
    <property type="protein sequence ID" value="JAP82975.1"/>
    <property type="molecule type" value="Transcribed_RNA"/>
</dbReference>
<keyword evidence="6 11" id="KW-1133">Transmembrane helix</keyword>
<dbReference type="GO" id="GO:0012505">
    <property type="term" value="C:endomembrane system"/>
    <property type="evidence" value="ECO:0007669"/>
    <property type="project" value="UniProtKB-SubCell"/>
</dbReference>
<dbReference type="Gene3D" id="4.10.400.10">
    <property type="entry name" value="Low-density Lipoprotein Receptor"/>
    <property type="match status" value="4"/>
</dbReference>
<dbReference type="SMART" id="SM00200">
    <property type="entry name" value="SEA"/>
    <property type="match status" value="1"/>
</dbReference>
<dbReference type="SUPFAM" id="SSF82671">
    <property type="entry name" value="SEA domain"/>
    <property type="match status" value="1"/>
</dbReference>
<feature type="disulfide bond" evidence="9">
    <location>
        <begin position="599"/>
        <end position="611"/>
    </location>
</feature>
<feature type="compositionally biased region" description="Acidic residues" evidence="10">
    <location>
        <begin position="379"/>
        <end position="394"/>
    </location>
</feature>
<dbReference type="PANTHER" id="PTHR24270">
    <property type="entry name" value="LOW-DENSITY LIPOPROTEIN RECEPTOR-RELATED"/>
    <property type="match status" value="1"/>
</dbReference>
<comment type="subcellular location">
    <subcellularLocation>
        <location evidence="2">Endomembrane system</location>
    </subcellularLocation>
    <subcellularLocation>
        <location evidence="1">Membrane</location>
        <topology evidence="1">Single-pass membrane protein</topology>
    </subcellularLocation>
</comment>
<keyword evidence="3" id="KW-0245">EGF-like domain</keyword>
<dbReference type="SUPFAM" id="SSF57424">
    <property type="entry name" value="LDL receptor-like module"/>
    <property type="match status" value="4"/>
</dbReference>
<evidence type="ECO:0000313" key="13">
    <source>
        <dbReference type="EMBL" id="JAP82975.1"/>
    </source>
</evidence>
<evidence type="ECO:0000256" key="3">
    <source>
        <dbReference type="ARBA" id="ARBA00022536"/>
    </source>
</evidence>
<feature type="disulfide bond" evidence="9">
    <location>
        <begin position="492"/>
        <end position="510"/>
    </location>
</feature>
<evidence type="ECO:0000256" key="5">
    <source>
        <dbReference type="ARBA" id="ARBA00022737"/>
    </source>
</evidence>
<dbReference type="PROSITE" id="PS50092">
    <property type="entry name" value="TSP1"/>
    <property type="match status" value="1"/>
</dbReference>
<protein>
    <submittedName>
        <fullName evidence="13">Low density lipoprotein receptor</fullName>
    </submittedName>
</protein>
<dbReference type="Gene3D" id="3.30.70.960">
    <property type="entry name" value="SEA domain"/>
    <property type="match status" value="1"/>
</dbReference>
<feature type="disulfide bond" evidence="9">
    <location>
        <begin position="504"/>
        <end position="519"/>
    </location>
</feature>
<feature type="disulfide bond" evidence="9">
    <location>
        <begin position="567"/>
        <end position="585"/>
    </location>
</feature>
<dbReference type="AlphaFoldDB" id="A0A131YWU6"/>
<dbReference type="InterPro" id="IPR000082">
    <property type="entry name" value="SEA_dom"/>
</dbReference>
<keyword evidence="4 11" id="KW-0812">Transmembrane</keyword>
<dbReference type="InterPro" id="IPR036364">
    <property type="entry name" value="SEA_dom_sf"/>
</dbReference>
<dbReference type="PRINTS" id="PR00261">
    <property type="entry name" value="LDLRECEPTOR"/>
</dbReference>
<keyword evidence="13" id="KW-0449">Lipoprotein</keyword>
<evidence type="ECO:0000259" key="12">
    <source>
        <dbReference type="PROSITE" id="PS50024"/>
    </source>
</evidence>
<keyword evidence="8 9" id="KW-1015">Disulfide bond</keyword>
<dbReference type="InterPro" id="IPR000884">
    <property type="entry name" value="TSP1_rpt"/>
</dbReference>
<dbReference type="Pfam" id="PF00057">
    <property type="entry name" value="Ldl_recept_a"/>
    <property type="match status" value="4"/>
</dbReference>
<dbReference type="PROSITE" id="PS50068">
    <property type="entry name" value="LDLRA_2"/>
    <property type="match status" value="4"/>
</dbReference>
<dbReference type="InterPro" id="IPR036383">
    <property type="entry name" value="TSP1_rpt_sf"/>
</dbReference>
<proteinExistence type="predicted"/>
<evidence type="ECO:0000256" key="9">
    <source>
        <dbReference type="PROSITE-ProRule" id="PRU00124"/>
    </source>
</evidence>
<keyword evidence="13" id="KW-0675">Receptor</keyword>
<dbReference type="InterPro" id="IPR036055">
    <property type="entry name" value="LDL_receptor-like_sf"/>
</dbReference>
<dbReference type="CDD" id="cd00112">
    <property type="entry name" value="LDLa"/>
    <property type="match status" value="4"/>
</dbReference>
<feature type="region of interest" description="Disordered" evidence="10">
    <location>
        <begin position="362"/>
        <end position="422"/>
    </location>
</feature>
<comment type="caution">
    <text evidence="9">Lacks conserved residue(s) required for the propagation of feature annotation.</text>
</comment>
<evidence type="ECO:0000256" key="11">
    <source>
        <dbReference type="SAM" id="Phobius"/>
    </source>
</evidence>
<evidence type="ECO:0000256" key="4">
    <source>
        <dbReference type="ARBA" id="ARBA00022692"/>
    </source>
</evidence>
<dbReference type="SUPFAM" id="SSF82895">
    <property type="entry name" value="TSP-1 type 1 repeat"/>
    <property type="match status" value="1"/>
</dbReference>
<feature type="compositionally biased region" description="Polar residues" evidence="10">
    <location>
        <begin position="395"/>
        <end position="404"/>
    </location>
</feature>
<keyword evidence="7 11" id="KW-0472">Membrane</keyword>
<dbReference type="InterPro" id="IPR050685">
    <property type="entry name" value="LDLR"/>
</dbReference>
<dbReference type="PROSITE" id="PS01209">
    <property type="entry name" value="LDLRA_1"/>
    <property type="match status" value="2"/>
</dbReference>
<keyword evidence="5" id="KW-0677">Repeat</keyword>
<feature type="transmembrane region" description="Helical" evidence="11">
    <location>
        <begin position="122"/>
        <end position="146"/>
    </location>
</feature>
<evidence type="ECO:0000256" key="2">
    <source>
        <dbReference type="ARBA" id="ARBA00004308"/>
    </source>
</evidence>
<name>A0A131YWU6_RHIAP</name>
<feature type="disulfide bond" evidence="9">
    <location>
        <begin position="485"/>
        <end position="497"/>
    </location>
</feature>
<evidence type="ECO:0000256" key="7">
    <source>
        <dbReference type="ARBA" id="ARBA00023136"/>
    </source>
</evidence>
<feature type="disulfide bond" evidence="9">
    <location>
        <begin position="606"/>
        <end position="624"/>
    </location>
</feature>
<evidence type="ECO:0000256" key="10">
    <source>
        <dbReference type="SAM" id="MobiDB-lite"/>
    </source>
</evidence>
<feature type="domain" description="SEA" evidence="12">
    <location>
        <begin position="165"/>
        <end position="285"/>
    </location>
</feature>